<dbReference type="RefSeq" id="WP_286539706.1">
    <property type="nucleotide sequence ID" value="NZ_JAUJZH010000019.1"/>
</dbReference>
<evidence type="ECO:0000259" key="1">
    <source>
        <dbReference type="Pfam" id="PF12680"/>
    </source>
</evidence>
<dbReference type="PANTHER" id="PTHR38436">
    <property type="entry name" value="POLYKETIDE CYCLASE SNOAL-LIKE DOMAIN"/>
    <property type="match status" value="1"/>
</dbReference>
<organism evidence="2 3">
    <name type="scientific">Variovorax ginsengisoli</name>
    <dbReference type="NCBI Taxonomy" id="363844"/>
    <lineage>
        <taxon>Bacteria</taxon>
        <taxon>Pseudomonadati</taxon>
        <taxon>Pseudomonadota</taxon>
        <taxon>Betaproteobacteria</taxon>
        <taxon>Burkholderiales</taxon>
        <taxon>Comamonadaceae</taxon>
        <taxon>Variovorax</taxon>
    </lineage>
</organism>
<feature type="domain" description="SnoaL-like" evidence="1">
    <location>
        <begin position="22"/>
        <end position="111"/>
    </location>
</feature>
<dbReference type="SUPFAM" id="SSF54427">
    <property type="entry name" value="NTF2-like"/>
    <property type="match status" value="1"/>
</dbReference>
<gene>
    <name evidence="2" type="ORF">Q2T77_24035</name>
</gene>
<evidence type="ECO:0000313" key="2">
    <source>
        <dbReference type="EMBL" id="MDO1535362.1"/>
    </source>
</evidence>
<dbReference type="EMBL" id="JAUKVY010000019">
    <property type="protein sequence ID" value="MDO1535362.1"/>
    <property type="molecule type" value="Genomic_DNA"/>
</dbReference>
<dbReference type="Proteomes" id="UP001169027">
    <property type="component" value="Unassembled WGS sequence"/>
</dbReference>
<accession>A0ABT8S8Y0</accession>
<sequence length="129" mass="14352">MTTASTSTADANKRLVLKAAQELFGNLDLTAIDRYWGDSYIQHNPLYPDGKEQIRALIQGAIDSGVPTKAEVKRVVAEGDLVWIHAKSFFFGKELATVEIFRVENGKIVEHWDVIQEVPAESANSNTMF</sequence>
<dbReference type="InterPro" id="IPR037401">
    <property type="entry name" value="SnoaL-like"/>
</dbReference>
<dbReference type="InterPro" id="IPR032710">
    <property type="entry name" value="NTF2-like_dom_sf"/>
</dbReference>
<comment type="caution">
    <text evidence="2">The sequence shown here is derived from an EMBL/GenBank/DDBJ whole genome shotgun (WGS) entry which is preliminary data.</text>
</comment>
<reference evidence="2" key="1">
    <citation type="submission" date="2023-06" db="EMBL/GenBank/DDBJ databases">
        <authorList>
            <person name="Jiang Y."/>
            <person name="Liu Q."/>
        </authorList>
    </citation>
    <scope>NUCLEOTIDE SEQUENCE</scope>
    <source>
        <strain evidence="2">CGMCC 1.12090</strain>
    </source>
</reference>
<dbReference type="PANTHER" id="PTHR38436:SF1">
    <property type="entry name" value="ESTER CYCLASE"/>
    <property type="match status" value="1"/>
</dbReference>
<evidence type="ECO:0000313" key="3">
    <source>
        <dbReference type="Proteomes" id="UP001169027"/>
    </source>
</evidence>
<protein>
    <submittedName>
        <fullName evidence="2">Ester cyclase</fullName>
    </submittedName>
</protein>
<keyword evidence="3" id="KW-1185">Reference proteome</keyword>
<dbReference type="Gene3D" id="3.10.450.50">
    <property type="match status" value="1"/>
</dbReference>
<proteinExistence type="predicted"/>
<dbReference type="Pfam" id="PF12680">
    <property type="entry name" value="SnoaL_2"/>
    <property type="match status" value="1"/>
</dbReference>
<name>A0ABT8S8Y0_9BURK</name>
<dbReference type="InterPro" id="IPR009959">
    <property type="entry name" value="Cyclase_SnoaL-like"/>
</dbReference>